<proteinExistence type="predicted"/>
<evidence type="ECO:0000313" key="2">
    <source>
        <dbReference type="Proteomes" id="UP000017127"/>
    </source>
</evidence>
<organism evidence="1 2">
    <name type="scientific">Lyngbya aestuarii BL J</name>
    <dbReference type="NCBI Taxonomy" id="1348334"/>
    <lineage>
        <taxon>Bacteria</taxon>
        <taxon>Bacillati</taxon>
        <taxon>Cyanobacteriota</taxon>
        <taxon>Cyanophyceae</taxon>
        <taxon>Oscillatoriophycideae</taxon>
        <taxon>Oscillatoriales</taxon>
        <taxon>Microcoleaceae</taxon>
        <taxon>Lyngbya</taxon>
    </lineage>
</organism>
<dbReference type="AlphaFoldDB" id="U7Q6L7"/>
<dbReference type="Proteomes" id="UP000017127">
    <property type="component" value="Unassembled WGS sequence"/>
</dbReference>
<reference evidence="1 2" key="1">
    <citation type="journal article" date="2013" name="Front. Microbiol.">
        <title>Comparative genomic analyses of the cyanobacterium, Lyngbya aestuarii BL J, a powerful hydrogen producer.</title>
        <authorList>
            <person name="Kothari A."/>
            <person name="Vaughn M."/>
            <person name="Garcia-Pichel F."/>
        </authorList>
    </citation>
    <scope>NUCLEOTIDE SEQUENCE [LARGE SCALE GENOMIC DNA]</scope>
    <source>
        <strain evidence="1 2">BL J</strain>
    </source>
</reference>
<gene>
    <name evidence="1" type="ORF">M595_6553</name>
</gene>
<feature type="non-terminal residue" evidence="1">
    <location>
        <position position="1"/>
    </location>
</feature>
<keyword evidence="2" id="KW-1185">Reference proteome</keyword>
<accession>U7Q6L7</accession>
<protein>
    <submittedName>
        <fullName evidence="1">Uncharacterized protein</fullName>
    </submittedName>
</protein>
<comment type="caution">
    <text evidence="1">The sequence shown here is derived from an EMBL/GenBank/DDBJ whole genome shotgun (WGS) entry which is preliminary data.</text>
</comment>
<dbReference type="EMBL" id="AUZM01000421">
    <property type="protein sequence ID" value="ERT03509.1"/>
    <property type="molecule type" value="Genomic_DNA"/>
</dbReference>
<evidence type="ECO:0000313" key="1">
    <source>
        <dbReference type="EMBL" id="ERT03509.1"/>
    </source>
</evidence>
<name>U7Q6L7_9CYAN</name>
<sequence length="68" mass="7785">LPISLATYMVKSMGFDEIRHQRNRAQEFFQNVISAEEFLAGCDMNVKKTVTDGIVKLFDSRKEALCRS</sequence>